<proteinExistence type="predicted"/>
<sequence>MVSLADKIEVHTLPETDGGNNRSRPLVQVKPNAPEIVVPGNISKRSQRRLKKKKESTARSQQAVEERQRRSEDSLSSSDSNRTSQTQSEPPGSILNANTVMVKSKALNLKREEYQKERLTREAERNANAARLASITEGMAALDREIDSDLAIMDATIDEFATALHEAQEKNRLHWEKCDRAVLTLKLQFEEQRAQICTVQQEWKEFDHQISSKLANFKEEIDELAAVVSFIKHHRVENLRNHVRDASGKKTVDVDDKNGSSNMKVLKIQLHTDRSTDAVNLQIECGGKDKNHIEREFINKISKNAGVPKAQIPRCAGSQLVVPLEPLDHEGTSSEHSDLKAFLVPGHWLDGERSIIVEYYSNVWHLSLAAPSIEHGVNDHEVDRDLYERMSVRAFFSKINEGQTAQAEPDSENISNAEPDYESSDKKKRKREKTRMKMESLKQASGSSSLASARAEQAFTIVAEERKPTLEDAFLLLSLSKGSVPQPPQDLIAPVNDQISEPNSEIGEVVLGTALVNDSEPLQEDALPKQGYSESQEGSATEEMQDLAEIKSLESLKNELEELKITYSNLKKERDELESESMNQLDLLNQAYEGRRILQSTIQNKTTDMKKLTSQFNMERAKWKAEQSRLQSIIETLTRERQELEHKLQLTSKDRHEITSRIATDTLTIEGAIGAVSDEVTRDATDYTETQDPKWMNQIRRRRIIETTQERLAAMLGLVPIYLKKRHGNARFWREKLDQILRDQSLSGDDKRLQVARQLLENPSTSLNKDHLAAIQLLLSNDLAMEWMAHSTNTFRDAGNSAAHPDLSLRFWTQVINYMHSENEINEKEKESFTTLVMVNDILPEP</sequence>
<evidence type="ECO:0000313" key="1">
    <source>
        <dbReference type="EMBL" id="KAH9475374.1"/>
    </source>
</evidence>
<evidence type="ECO:0000313" key="2">
    <source>
        <dbReference type="Proteomes" id="UP000664032"/>
    </source>
</evidence>
<dbReference type="EMBL" id="JAFIQS020000012">
    <property type="protein sequence ID" value="KAH9475374.1"/>
    <property type="molecule type" value="Genomic_DNA"/>
</dbReference>
<name>A0ACB8GIE2_PSICU</name>
<organism evidence="1 2">
    <name type="scientific">Psilocybe cubensis</name>
    <name type="common">Psychedelic mushroom</name>
    <name type="synonym">Stropharia cubensis</name>
    <dbReference type="NCBI Taxonomy" id="181762"/>
    <lineage>
        <taxon>Eukaryota</taxon>
        <taxon>Fungi</taxon>
        <taxon>Dikarya</taxon>
        <taxon>Basidiomycota</taxon>
        <taxon>Agaricomycotina</taxon>
        <taxon>Agaricomycetes</taxon>
        <taxon>Agaricomycetidae</taxon>
        <taxon>Agaricales</taxon>
        <taxon>Agaricineae</taxon>
        <taxon>Strophariaceae</taxon>
        <taxon>Psilocybe</taxon>
    </lineage>
</organism>
<gene>
    <name evidence="1" type="ORF">JR316_0012485</name>
</gene>
<accession>A0ACB8GIE2</accession>
<reference evidence="1" key="1">
    <citation type="submission" date="2021-10" db="EMBL/GenBank/DDBJ databases">
        <title>Psilocybe cubensis genome.</title>
        <authorList>
            <person name="Mckernan K.J."/>
            <person name="Crawford S."/>
            <person name="Trippe A."/>
            <person name="Kane L.T."/>
            <person name="Mclaughlin S."/>
        </authorList>
    </citation>
    <scope>NUCLEOTIDE SEQUENCE</scope>
    <source>
        <strain evidence="1">MGC-MH-2018</strain>
    </source>
</reference>
<protein>
    <submittedName>
        <fullName evidence="1">Uncharacterized protein</fullName>
    </submittedName>
</protein>
<comment type="caution">
    <text evidence="1">The sequence shown here is derived from an EMBL/GenBank/DDBJ whole genome shotgun (WGS) entry which is preliminary data.</text>
</comment>
<dbReference type="Proteomes" id="UP000664032">
    <property type="component" value="Unassembled WGS sequence"/>
</dbReference>
<keyword evidence="2" id="KW-1185">Reference proteome</keyword>